<dbReference type="AlphaFoldDB" id="A0A096B0T5"/>
<feature type="domain" description="AMP-dependent synthetase/ligase" evidence="1">
    <location>
        <begin position="8"/>
        <end position="91"/>
    </location>
</feature>
<feature type="domain" description="AMP-dependent synthetase/ligase" evidence="1">
    <location>
        <begin position="99"/>
        <end position="303"/>
    </location>
</feature>
<dbReference type="Pfam" id="PF13193">
    <property type="entry name" value="AMP-binding_C"/>
    <property type="match status" value="1"/>
</dbReference>
<organism evidence="3 4">
    <name type="scientific">Prevotella amnii DNF00058</name>
    <dbReference type="NCBI Taxonomy" id="1401066"/>
    <lineage>
        <taxon>Bacteria</taxon>
        <taxon>Pseudomonadati</taxon>
        <taxon>Bacteroidota</taxon>
        <taxon>Bacteroidia</taxon>
        <taxon>Bacteroidales</taxon>
        <taxon>Prevotellaceae</taxon>
        <taxon>Prevotella</taxon>
    </lineage>
</organism>
<proteinExistence type="predicted"/>
<dbReference type="Pfam" id="PF00501">
    <property type="entry name" value="AMP-binding"/>
    <property type="match status" value="2"/>
</dbReference>
<accession>A0A096B0T5</accession>
<feature type="domain" description="AMP-binding enzyme C-terminal" evidence="2">
    <location>
        <begin position="353"/>
        <end position="426"/>
    </location>
</feature>
<dbReference type="EMBL" id="JRNU01000005">
    <property type="protein sequence ID" value="KGF52918.1"/>
    <property type="molecule type" value="Genomic_DNA"/>
</dbReference>
<dbReference type="CDD" id="cd04433">
    <property type="entry name" value="AFD_class_I"/>
    <property type="match status" value="1"/>
</dbReference>
<evidence type="ECO:0000259" key="2">
    <source>
        <dbReference type="Pfam" id="PF13193"/>
    </source>
</evidence>
<dbReference type="InterPro" id="IPR025110">
    <property type="entry name" value="AMP-bd_C"/>
</dbReference>
<comment type="caution">
    <text evidence="3">The sequence shown here is derived from an EMBL/GenBank/DDBJ whole genome shotgun (WGS) entry which is preliminary data.</text>
</comment>
<dbReference type="Gene3D" id="3.40.50.12780">
    <property type="entry name" value="N-terminal domain of ligase-like"/>
    <property type="match status" value="2"/>
</dbReference>
<gene>
    <name evidence="3" type="ORF">HMPREF9302_01905</name>
</gene>
<dbReference type="PANTHER" id="PTHR43201:SF32">
    <property type="entry name" value="2-SUCCINYLBENZOATE--COA LIGASE, CHLOROPLASTIC_PEROXISOMAL"/>
    <property type="match status" value="1"/>
</dbReference>
<keyword evidence="4" id="KW-1185">Reference proteome</keyword>
<dbReference type="SUPFAM" id="SSF56801">
    <property type="entry name" value="Acetyl-CoA synthetase-like"/>
    <property type="match status" value="1"/>
</dbReference>
<dbReference type="InterPro" id="IPR045851">
    <property type="entry name" value="AMP-bd_C_sf"/>
</dbReference>
<reference evidence="3 4" key="1">
    <citation type="submission" date="2014-07" db="EMBL/GenBank/DDBJ databases">
        <authorList>
            <person name="McCorrison J."/>
            <person name="Sanka R."/>
            <person name="Torralba M."/>
            <person name="Gillis M."/>
            <person name="Haft D.H."/>
            <person name="Methe B."/>
            <person name="Sutton G."/>
            <person name="Nelson K.E."/>
        </authorList>
    </citation>
    <scope>NUCLEOTIDE SEQUENCE [LARGE SCALE GENOMIC DNA]</scope>
    <source>
        <strain evidence="3 4">DNF00058</strain>
    </source>
</reference>
<protein>
    <submittedName>
        <fullName evidence="3">Fatty-acid--CoA ligase</fullName>
    </submittedName>
</protein>
<name>A0A096B0T5_9BACT</name>
<dbReference type="GO" id="GO:0006631">
    <property type="term" value="P:fatty acid metabolic process"/>
    <property type="evidence" value="ECO:0007669"/>
    <property type="project" value="TreeGrafter"/>
</dbReference>
<sequence>MKIEEKLRSNAERNRESIALKAEGYTVSYSQLYNYVCSKARTMTYFPGELVPIEATPTIEFVVTYFALHLIDAVAVPFEAGLPQKRKEEIIAMFAGKKAPKGVADVLYTTGTTGKSKAVMVSHDTIFANAENLVLAQKFTRDVTFIVSGPLSHIGSLSKLYPTIFVGGTIHLVGGMKNLTAFYDAIDDAPSKVATFLVPTNIRMLLTLSKEKLASYADKIDFIETGAAPMAQTDMEALCKILPHTRLYNTYASTETGIIATYDYNEGECLAGCLGVPMKHSSFAITPEGRVCCKGKTLMMGYFGDPDLTKTILKDNTIVTNDMGYIDSKGRLRLQGRGDDVINIGGFKIDPTEVEATAMQYGGVSDCVCISVKHAFTTNALKLIIVRGEGYEQKELIRFLKSRLEAYKVPLLYEEASKIHRTFNGKIDRKHYR</sequence>
<dbReference type="Gene3D" id="3.30.300.30">
    <property type="match status" value="1"/>
</dbReference>
<evidence type="ECO:0000313" key="3">
    <source>
        <dbReference type="EMBL" id="KGF52918.1"/>
    </source>
</evidence>
<dbReference type="PROSITE" id="PS50096">
    <property type="entry name" value="IQ"/>
    <property type="match status" value="1"/>
</dbReference>
<dbReference type="InterPro" id="IPR042099">
    <property type="entry name" value="ANL_N_sf"/>
</dbReference>
<dbReference type="InterPro" id="IPR000873">
    <property type="entry name" value="AMP-dep_synth/lig_dom"/>
</dbReference>
<dbReference type="Proteomes" id="UP000029614">
    <property type="component" value="Unassembled WGS sequence"/>
</dbReference>
<dbReference type="PANTHER" id="PTHR43201">
    <property type="entry name" value="ACYL-COA SYNTHETASE"/>
    <property type="match status" value="1"/>
</dbReference>
<keyword evidence="3" id="KW-0436">Ligase</keyword>
<evidence type="ECO:0000259" key="1">
    <source>
        <dbReference type="Pfam" id="PF00501"/>
    </source>
</evidence>
<dbReference type="OrthoDB" id="9765680at2"/>
<dbReference type="PROSITE" id="PS00455">
    <property type="entry name" value="AMP_BINDING"/>
    <property type="match status" value="1"/>
</dbReference>
<dbReference type="InterPro" id="IPR020845">
    <property type="entry name" value="AMP-binding_CS"/>
</dbReference>
<evidence type="ECO:0000313" key="4">
    <source>
        <dbReference type="Proteomes" id="UP000029614"/>
    </source>
</evidence>
<dbReference type="RefSeq" id="WP_036854199.1">
    <property type="nucleotide sequence ID" value="NZ_JRNU01000005.1"/>
</dbReference>
<dbReference type="GO" id="GO:0031956">
    <property type="term" value="F:medium-chain fatty acid-CoA ligase activity"/>
    <property type="evidence" value="ECO:0007669"/>
    <property type="project" value="TreeGrafter"/>
</dbReference>